<evidence type="ECO:0000256" key="1">
    <source>
        <dbReference type="SAM" id="MobiDB-lite"/>
    </source>
</evidence>
<organism evidence="2 3">
    <name type="scientific">Trichonephila inaurata madagascariensis</name>
    <dbReference type="NCBI Taxonomy" id="2747483"/>
    <lineage>
        <taxon>Eukaryota</taxon>
        <taxon>Metazoa</taxon>
        <taxon>Ecdysozoa</taxon>
        <taxon>Arthropoda</taxon>
        <taxon>Chelicerata</taxon>
        <taxon>Arachnida</taxon>
        <taxon>Araneae</taxon>
        <taxon>Araneomorphae</taxon>
        <taxon>Entelegynae</taxon>
        <taxon>Araneoidea</taxon>
        <taxon>Nephilidae</taxon>
        <taxon>Trichonephila</taxon>
        <taxon>Trichonephila inaurata</taxon>
    </lineage>
</organism>
<protein>
    <submittedName>
        <fullName evidence="2">Uncharacterized protein</fullName>
    </submittedName>
</protein>
<evidence type="ECO:0000313" key="3">
    <source>
        <dbReference type="Proteomes" id="UP000886998"/>
    </source>
</evidence>
<keyword evidence="3" id="KW-1185">Reference proteome</keyword>
<reference evidence="2" key="1">
    <citation type="submission" date="2020-08" db="EMBL/GenBank/DDBJ databases">
        <title>Multicomponent nature underlies the extraordinary mechanical properties of spider dragline silk.</title>
        <authorList>
            <person name="Kono N."/>
            <person name="Nakamura H."/>
            <person name="Mori M."/>
            <person name="Yoshida Y."/>
            <person name="Ohtoshi R."/>
            <person name="Malay A.D."/>
            <person name="Moran D.A.P."/>
            <person name="Tomita M."/>
            <person name="Numata K."/>
            <person name="Arakawa K."/>
        </authorList>
    </citation>
    <scope>NUCLEOTIDE SEQUENCE</scope>
</reference>
<sequence>MIKSSVGRFEEQSSVTNRPGRDAHRNIHTKDNVETARHSVAENPSVSTRRRSSQLGCSRMTLQDKVYVNKEMAIRKLKENIRDEILSLQPETLRGVMKTR</sequence>
<feature type="region of interest" description="Disordered" evidence="1">
    <location>
        <begin position="1"/>
        <end position="55"/>
    </location>
</feature>
<dbReference type="OrthoDB" id="9979538at2759"/>
<name>A0A8X7C4X5_9ARAC</name>
<gene>
    <name evidence="2" type="ORF">TNIN_21111</name>
</gene>
<accession>A0A8X7C4X5</accession>
<dbReference type="EMBL" id="BMAV01010574">
    <property type="protein sequence ID" value="GFY55785.1"/>
    <property type="molecule type" value="Genomic_DNA"/>
</dbReference>
<comment type="caution">
    <text evidence="2">The sequence shown here is derived from an EMBL/GenBank/DDBJ whole genome shotgun (WGS) entry which is preliminary data.</text>
</comment>
<proteinExistence type="predicted"/>
<dbReference type="Proteomes" id="UP000886998">
    <property type="component" value="Unassembled WGS sequence"/>
</dbReference>
<feature type="compositionally biased region" description="Basic and acidic residues" evidence="1">
    <location>
        <begin position="19"/>
        <end position="40"/>
    </location>
</feature>
<evidence type="ECO:0000313" key="2">
    <source>
        <dbReference type="EMBL" id="GFY55785.1"/>
    </source>
</evidence>
<dbReference type="AlphaFoldDB" id="A0A8X7C4X5"/>